<evidence type="ECO:0000256" key="6">
    <source>
        <dbReference type="ARBA" id="ARBA00023170"/>
    </source>
</evidence>
<keyword evidence="7" id="KW-0325">Glycoprotein</keyword>
<feature type="transmembrane region" description="Helical" evidence="10">
    <location>
        <begin position="32"/>
        <end position="49"/>
    </location>
</feature>
<feature type="transmembrane region" description="Helical" evidence="10">
    <location>
        <begin position="124"/>
        <end position="147"/>
    </location>
</feature>
<accession>A0A7S1GH27</accession>
<dbReference type="InterPro" id="IPR002455">
    <property type="entry name" value="GPCR3_GABA-B"/>
</dbReference>
<evidence type="ECO:0000256" key="8">
    <source>
        <dbReference type="ARBA" id="ARBA00023224"/>
    </source>
</evidence>
<keyword evidence="2 10" id="KW-0812">Transmembrane</keyword>
<keyword evidence="3 10" id="KW-1133">Transmembrane helix</keyword>
<evidence type="ECO:0000256" key="4">
    <source>
        <dbReference type="ARBA" id="ARBA00023040"/>
    </source>
</evidence>
<feature type="transmembrane region" description="Helical" evidence="10">
    <location>
        <begin position="70"/>
        <end position="93"/>
    </location>
</feature>
<evidence type="ECO:0000259" key="11">
    <source>
        <dbReference type="PROSITE" id="PS50259"/>
    </source>
</evidence>
<name>A0A7S1GH27_CYCTE</name>
<evidence type="ECO:0000256" key="10">
    <source>
        <dbReference type="SAM" id="Phobius"/>
    </source>
</evidence>
<dbReference type="AlphaFoldDB" id="A0A7S1GH27"/>
<feature type="domain" description="G-protein coupled receptors family 3 profile" evidence="11">
    <location>
        <begin position="26"/>
        <end position="217"/>
    </location>
</feature>
<dbReference type="PANTHER" id="PTHR10519:SF20">
    <property type="entry name" value="G-PROTEIN COUPLED RECEPTOR 156-RELATED"/>
    <property type="match status" value="1"/>
</dbReference>
<dbReference type="PRINTS" id="PR00248">
    <property type="entry name" value="GPCRMGR"/>
</dbReference>
<organism evidence="12">
    <name type="scientific">Cyclophora tenuis</name>
    <name type="common">Marine diatom</name>
    <dbReference type="NCBI Taxonomy" id="216820"/>
    <lineage>
        <taxon>Eukaryota</taxon>
        <taxon>Sar</taxon>
        <taxon>Stramenopiles</taxon>
        <taxon>Ochrophyta</taxon>
        <taxon>Bacillariophyta</taxon>
        <taxon>Fragilariophyceae</taxon>
        <taxon>Fragilariophycidae</taxon>
        <taxon>Cyclophorales</taxon>
        <taxon>Cyclophoraceae</taxon>
        <taxon>Cyclophora</taxon>
    </lineage>
</organism>
<sequence length="485" mass="52469">MGALIMASSIVPLSLEEPLSEDSLDVACMAAPWLYISGAVLAFSALLAKTRGVHQAYTNPDLDFIHVTSCDIMGTLGALYSLNLTVLLVWTFLSPLEWNRVFRDSTDMFDRPFESYGICSNNDALPYVIVILVLNITILIAANWWAYQSRNIETEYHESRYVGISMASILQAWCMGIPILIVVWDNPQAKFFVEAGIVFVTALAVLLLVFVPKMLAIHADRVKAAEESKRIAYTNFTARSRRNQFVDMEEEDDRDKTAKTANALMLDDIIDKDTSESSPDERKSGLDLSSEIHPETARRSRVESSLDEEPNMQTLRGTIAQSIRSLHATNKNNNGTNNNSNGVGNKPIISNSLNASLSMDAAIGGGPSGGVGSGGGSGVLPASGSSLSSSLDLDGLRVTHNPRSARNLKASGGIEYSRAQLEQLEQMHQEGPYLRDGDLEDVEESDDDMMIETLDPLAAAEEAGGVGGGGGDDGDDDDEVRVAAQ</sequence>
<keyword evidence="6" id="KW-0675">Receptor</keyword>
<gene>
    <name evidence="12" type="ORF">CTEN0397_LOCUS2605</name>
</gene>
<dbReference type="GO" id="GO:0004965">
    <property type="term" value="F:G protein-coupled GABA receptor activity"/>
    <property type="evidence" value="ECO:0007669"/>
    <property type="project" value="InterPro"/>
</dbReference>
<dbReference type="Pfam" id="PF00003">
    <property type="entry name" value="7tm_3"/>
    <property type="match status" value="1"/>
</dbReference>
<dbReference type="InterPro" id="IPR017978">
    <property type="entry name" value="GPCR_3_C"/>
</dbReference>
<feature type="compositionally biased region" description="Low complexity" evidence="9">
    <location>
        <begin position="379"/>
        <end position="393"/>
    </location>
</feature>
<protein>
    <recommendedName>
        <fullName evidence="11">G-protein coupled receptors family 3 profile domain-containing protein</fullName>
    </recommendedName>
</protein>
<feature type="compositionally biased region" description="Basic and acidic residues" evidence="9">
    <location>
        <begin position="269"/>
        <end position="304"/>
    </location>
</feature>
<evidence type="ECO:0000313" key="12">
    <source>
        <dbReference type="EMBL" id="CAD8931583.1"/>
    </source>
</evidence>
<keyword evidence="8" id="KW-0807">Transducer</keyword>
<feature type="compositionally biased region" description="Low complexity" evidence="9">
    <location>
        <begin position="330"/>
        <end position="345"/>
    </location>
</feature>
<keyword evidence="4" id="KW-0297">G-protein coupled receptor</keyword>
<evidence type="ECO:0000256" key="2">
    <source>
        <dbReference type="ARBA" id="ARBA00022692"/>
    </source>
</evidence>
<feature type="region of interest" description="Disordered" evidence="9">
    <location>
        <begin position="374"/>
        <end position="394"/>
    </location>
</feature>
<proteinExistence type="predicted"/>
<comment type="subcellular location">
    <subcellularLocation>
        <location evidence="1">Membrane</location>
        <topology evidence="1">Multi-pass membrane protein</topology>
    </subcellularLocation>
</comment>
<feature type="region of interest" description="Disordered" evidence="9">
    <location>
        <begin position="269"/>
        <end position="313"/>
    </location>
</feature>
<feature type="region of interest" description="Disordered" evidence="9">
    <location>
        <begin position="455"/>
        <end position="485"/>
    </location>
</feature>
<dbReference type="PROSITE" id="PS50259">
    <property type="entry name" value="G_PROTEIN_RECEP_F3_4"/>
    <property type="match status" value="1"/>
</dbReference>
<dbReference type="PRINTS" id="PR01176">
    <property type="entry name" value="GABABRECEPTR"/>
</dbReference>
<evidence type="ECO:0000256" key="7">
    <source>
        <dbReference type="ARBA" id="ARBA00023180"/>
    </source>
</evidence>
<dbReference type="PANTHER" id="PTHR10519">
    <property type="entry name" value="GABA-B RECEPTOR"/>
    <property type="match status" value="1"/>
</dbReference>
<dbReference type="GO" id="GO:0038039">
    <property type="term" value="C:G protein-coupled receptor heterodimeric complex"/>
    <property type="evidence" value="ECO:0007669"/>
    <property type="project" value="TreeGrafter"/>
</dbReference>
<reference evidence="12" key="1">
    <citation type="submission" date="2021-01" db="EMBL/GenBank/DDBJ databases">
        <authorList>
            <person name="Corre E."/>
            <person name="Pelletier E."/>
            <person name="Niang G."/>
            <person name="Scheremetjew M."/>
            <person name="Finn R."/>
            <person name="Kale V."/>
            <person name="Holt S."/>
            <person name="Cochrane G."/>
            <person name="Meng A."/>
            <person name="Brown T."/>
            <person name="Cohen L."/>
        </authorList>
    </citation>
    <scope>NUCLEOTIDE SEQUENCE</scope>
    <source>
        <strain evidence="12">ECT3854</strain>
    </source>
</reference>
<dbReference type="EMBL" id="HBFW01004002">
    <property type="protein sequence ID" value="CAD8931583.1"/>
    <property type="molecule type" value="Transcribed_RNA"/>
</dbReference>
<keyword evidence="5 10" id="KW-0472">Membrane</keyword>
<evidence type="ECO:0000256" key="9">
    <source>
        <dbReference type="SAM" id="MobiDB-lite"/>
    </source>
</evidence>
<evidence type="ECO:0000256" key="3">
    <source>
        <dbReference type="ARBA" id="ARBA00022989"/>
    </source>
</evidence>
<feature type="region of interest" description="Disordered" evidence="9">
    <location>
        <begin position="328"/>
        <end position="347"/>
    </location>
</feature>
<evidence type="ECO:0000256" key="5">
    <source>
        <dbReference type="ARBA" id="ARBA00023136"/>
    </source>
</evidence>
<evidence type="ECO:0000256" key="1">
    <source>
        <dbReference type="ARBA" id="ARBA00004141"/>
    </source>
</evidence>
<feature type="transmembrane region" description="Helical" evidence="10">
    <location>
        <begin position="159"/>
        <end position="184"/>
    </location>
</feature>
<dbReference type="CDD" id="cd15047">
    <property type="entry name" value="7tmC_GABA-B-like"/>
    <property type="match status" value="1"/>
</dbReference>
<dbReference type="InterPro" id="IPR000337">
    <property type="entry name" value="GPCR_3"/>
</dbReference>
<feature type="transmembrane region" description="Helical" evidence="10">
    <location>
        <begin position="190"/>
        <end position="211"/>
    </location>
</feature>